<dbReference type="RefSeq" id="WP_291500529.1">
    <property type="nucleotide sequence ID" value="NZ_JBHTEF010000001.1"/>
</dbReference>
<dbReference type="InterPro" id="IPR001034">
    <property type="entry name" value="DeoR_HTH"/>
</dbReference>
<dbReference type="PROSITE" id="PS50110">
    <property type="entry name" value="RESPONSE_REGULATORY"/>
    <property type="match status" value="1"/>
</dbReference>
<keyword evidence="6" id="KW-0238">DNA-binding</keyword>
<feature type="domain" description="HTH deoR-type" evidence="5">
    <location>
        <begin position="9"/>
        <end position="64"/>
    </location>
</feature>
<evidence type="ECO:0000256" key="1">
    <source>
        <dbReference type="ARBA" id="ARBA00023015"/>
    </source>
</evidence>
<dbReference type="SMART" id="SM00420">
    <property type="entry name" value="HTH_DEOR"/>
    <property type="match status" value="1"/>
</dbReference>
<dbReference type="InterPro" id="IPR001789">
    <property type="entry name" value="Sig_transdc_resp-reg_receiver"/>
</dbReference>
<dbReference type="InterPro" id="IPR014036">
    <property type="entry name" value="DeoR-like_C"/>
</dbReference>
<comment type="caution">
    <text evidence="3">Lacks conserved residue(s) required for the propagation of feature annotation.</text>
</comment>
<dbReference type="InterPro" id="IPR036390">
    <property type="entry name" value="WH_DNA-bd_sf"/>
</dbReference>
<dbReference type="GO" id="GO:0003677">
    <property type="term" value="F:DNA binding"/>
    <property type="evidence" value="ECO:0007669"/>
    <property type="project" value="UniProtKB-KW"/>
</dbReference>
<keyword evidence="2" id="KW-0804">Transcription</keyword>
<dbReference type="SUPFAM" id="SSF46785">
    <property type="entry name" value="Winged helix' DNA-binding domain"/>
    <property type="match status" value="1"/>
</dbReference>
<proteinExistence type="predicted"/>
<dbReference type="Gene3D" id="1.10.10.10">
    <property type="entry name" value="Winged helix-like DNA-binding domain superfamily/Winged helix DNA-binding domain"/>
    <property type="match status" value="1"/>
</dbReference>
<dbReference type="PANTHER" id="PTHR30363:SF49">
    <property type="entry name" value="L-FUCOSE OPERON ACTIVATOR"/>
    <property type="match status" value="1"/>
</dbReference>
<comment type="caution">
    <text evidence="6">The sequence shown here is derived from an EMBL/GenBank/DDBJ whole genome shotgun (WGS) entry which is preliminary data.</text>
</comment>
<evidence type="ECO:0000256" key="3">
    <source>
        <dbReference type="PROSITE-ProRule" id="PRU00169"/>
    </source>
</evidence>
<evidence type="ECO:0000256" key="2">
    <source>
        <dbReference type="ARBA" id="ARBA00023163"/>
    </source>
</evidence>
<dbReference type="Pfam" id="PF08220">
    <property type="entry name" value="HTH_DeoR"/>
    <property type="match status" value="1"/>
</dbReference>
<dbReference type="SMART" id="SM01134">
    <property type="entry name" value="DeoRC"/>
    <property type="match status" value="1"/>
</dbReference>
<organism evidence="6 7">
    <name type="scientific">Schaalia naturae</name>
    <dbReference type="NCBI Taxonomy" id="635203"/>
    <lineage>
        <taxon>Bacteria</taxon>
        <taxon>Bacillati</taxon>
        <taxon>Actinomycetota</taxon>
        <taxon>Actinomycetes</taxon>
        <taxon>Actinomycetales</taxon>
        <taxon>Actinomycetaceae</taxon>
        <taxon>Schaalia</taxon>
    </lineage>
</organism>
<name>A0ABW2SNX8_9ACTO</name>
<evidence type="ECO:0000259" key="5">
    <source>
        <dbReference type="PROSITE" id="PS51000"/>
    </source>
</evidence>
<reference evidence="7" key="1">
    <citation type="journal article" date="2019" name="Int. J. Syst. Evol. Microbiol.">
        <title>The Global Catalogue of Microorganisms (GCM) 10K type strain sequencing project: providing services to taxonomists for standard genome sequencing and annotation.</title>
        <authorList>
            <consortium name="The Broad Institute Genomics Platform"/>
            <consortium name="The Broad Institute Genome Sequencing Center for Infectious Disease"/>
            <person name="Wu L."/>
            <person name="Ma J."/>
        </authorList>
    </citation>
    <scope>NUCLEOTIDE SEQUENCE [LARGE SCALE GENOMIC DNA]</scope>
    <source>
        <strain evidence="7">CCUG 56698</strain>
    </source>
</reference>
<accession>A0ABW2SNX8</accession>
<sequence>MGRQSASIREQRIHEVLDVVTRQGSTTAEALAERLGVSLMTVYRDVSALESSGLIQRAHGRISSTPFSMAESSSLMRIGRGSQTKARLAARALELLSPGQTVAIDDSTTCLGLFPGIADLAPLTIVTNARFIADAVLEHPSLELVQIGGTYVRWADAFNGPLAEAEVARLSVDVCLMSTTAIVSGRCCHPDADMSSFKGALMRAAQRRILLVDRTKFTRNALHAFLDLDDVDVAVTEEALGEDALARLREHVGTVVTV</sequence>
<evidence type="ECO:0000313" key="6">
    <source>
        <dbReference type="EMBL" id="MFC7581867.1"/>
    </source>
</evidence>
<dbReference type="Pfam" id="PF00455">
    <property type="entry name" value="DeoRC"/>
    <property type="match status" value="1"/>
</dbReference>
<dbReference type="SUPFAM" id="SSF100950">
    <property type="entry name" value="NagB/RpiA/CoA transferase-like"/>
    <property type="match status" value="1"/>
</dbReference>
<keyword evidence="7" id="KW-1185">Reference proteome</keyword>
<dbReference type="InterPro" id="IPR050313">
    <property type="entry name" value="Carb_Metab_HTH_regulators"/>
</dbReference>
<dbReference type="InterPro" id="IPR037171">
    <property type="entry name" value="NagB/RpiA_transferase-like"/>
</dbReference>
<dbReference type="PRINTS" id="PR00037">
    <property type="entry name" value="HTHLACR"/>
</dbReference>
<dbReference type="PANTHER" id="PTHR30363">
    <property type="entry name" value="HTH-TYPE TRANSCRIPTIONAL REGULATOR SRLR-RELATED"/>
    <property type="match status" value="1"/>
</dbReference>
<dbReference type="Proteomes" id="UP001596527">
    <property type="component" value="Unassembled WGS sequence"/>
</dbReference>
<evidence type="ECO:0000313" key="7">
    <source>
        <dbReference type="Proteomes" id="UP001596527"/>
    </source>
</evidence>
<dbReference type="InterPro" id="IPR036388">
    <property type="entry name" value="WH-like_DNA-bd_sf"/>
</dbReference>
<dbReference type="EMBL" id="JBHTEF010000001">
    <property type="protein sequence ID" value="MFC7581867.1"/>
    <property type="molecule type" value="Genomic_DNA"/>
</dbReference>
<protein>
    <submittedName>
        <fullName evidence="6">DeoR/GlpR family DNA-binding transcription regulator</fullName>
    </submittedName>
</protein>
<dbReference type="PROSITE" id="PS51000">
    <property type="entry name" value="HTH_DEOR_2"/>
    <property type="match status" value="1"/>
</dbReference>
<gene>
    <name evidence="6" type="ORF">ACFQWG_11740</name>
</gene>
<feature type="domain" description="Response regulatory" evidence="4">
    <location>
        <begin position="208"/>
        <end position="258"/>
    </location>
</feature>
<evidence type="ECO:0000259" key="4">
    <source>
        <dbReference type="PROSITE" id="PS50110"/>
    </source>
</evidence>
<keyword evidence="1" id="KW-0805">Transcription regulation</keyword>